<evidence type="ECO:0000259" key="5">
    <source>
        <dbReference type="PROSITE" id="PS51987"/>
    </source>
</evidence>
<dbReference type="Gene3D" id="3.10.20.70">
    <property type="entry name" value="Glutamine synthetase, N-terminal domain"/>
    <property type="match status" value="1"/>
</dbReference>
<dbReference type="InterPro" id="IPR036651">
    <property type="entry name" value="Gln_synt_N_sf"/>
</dbReference>
<feature type="domain" description="GS catalytic" evidence="5">
    <location>
        <begin position="125"/>
        <end position="458"/>
    </location>
</feature>
<dbReference type="GO" id="GO:0004356">
    <property type="term" value="F:glutamine synthetase activity"/>
    <property type="evidence" value="ECO:0007669"/>
    <property type="project" value="InterPro"/>
</dbReference>
<evidence type="ECO:0000256" key="4">
    <source>
        <dbReference type="RuleBase" id="RU000384"/>
    </source>
</evidence>
<evidence type="ECO:0000256" key="2">
    <source>
        <dbReference type="ARBA" id="ARBA00022598"/>
    </source>
</evidence>
<dbReference type="InterPro" id="IPR014746">
    <property type="entry name" value="Gln_synth/guanido_kin_cat_dom"/>
</dbReference>
<gene>
    <name evidence="6" type="ORF">SAMN04488117_10816</name>
</gene>
<evidence type="ECO:0000256" key="3">
    <source>
        <dbReference type="PROSITE-ProRule" id="PRU01331"/>
    </source>
</evidence>
<dbReference type="SMART" id="SM01230">
    <property type="entry name" value="Gln-synt_C"/>
    <property type="match status" value="1"/>
</dbReference>
<dbReference type="Proteomes" id="UP000182284">
    <property type="component" value="Unassembled WGS sequence"/>
</dbReference>
<dbReference type="PANTHER" id="PTHR43785">
    <property type="entry name" value="GAMMA-GLUTAMYLPUTRESCINE SYNTHETASE"/>
    <property type="match status" value="1"/>
</dbReference>
<evidence type="ECO:0000313" key="6">
    <source>
        <dbReference type="EMBL" id="SDF85211.1"/>
    </source>
</evidence>
<comment type="cofactor">
    <cofactor evidence="1">
        <name>Mg(2+)</name>
        <dbReference type="ChEBI" id="CHEBI:18420"/>
    </cofactor>
</comment>
<reference evidence="6 7" key="1">
    <citation type="submission" date="2016-10" db="EMBL/GenBank/DDBJ databases">
        <authorList>
            <person name="de Groot N.N."/>
        </authorList>
    </citation>
    <scope>NUCLEOTIDE SEQUENCE [LARGE SCALE GENOMIC DNA]</scope>
    <source>
        <strain evidence="6 7">DSM 27375</strain>
    </source>
</reference>
<comment type="similarity">
    <text evidence="3 4">Belongs to the glutamine synthetase family.</text>
</comment>
<dbReference type="GO" id="GO:0006598">
    <property type="term" value="P:polyamine catabolic process"/>
    <property type="evidence" value="ECO:0007669"/>
    <property type="project" value="TreeGrafter"/>
</dbReference>
<dbReference type="InterPro" id="IPR008146">
    <property type="entry name" value="Gln_synth_cat_dom"/>
</dbReference>
<evidence type="ECO:0000256" key="1">
    <source>
        <dbReference type="ARBA" id="ARBA00001946"/>
    </source>
</evidence>
<dbReference type="EMBL" id="FNBL01000008">
    <property type="protein sequence ID" value="SDF85211.1"/>
    <property type="molecule type" value="Genomic_DNA"/>
</dbReference>
<keyword evidence="2 6" id="KW-0436">Ligase</keyword>
<evidence type="ECO:0000313" key="7">
    <source>
        <dbReference type="Proteomes" id="UP000182284"/>
    </source>
</evidence>
<dbReference type="Pfam" id="PF00120">
    <property type="entry name" value="Gln-synt_C"/>
    <property type="match status" value="1"/>
</dbReference>
<dbReference type="OrthoDB" id="9807095at2"/>
<dbReference type="SUPFAM" id="SSF55931">
    <property type="entry name" value="Glutamine synthetase/guanido kinase"/>
    <property type="match status" value="1"/>
</dbReference>
<dbReference type="PANTHER" id="PTHR43785:SF12">
    <property type="entry name" value="TYPE-1 GLUTAMINE SYNTHETASE 2"/>
    <property type="match status" value="1"/>
</dbReference>
<protein>
    <submittedName>
        <fullName evidence="6">Glutamate--putrescine ligase</fullName>
    </submittedName>
</protein>
<proteinExistence type="inferred from homology"/>
<dbReference type="PROSITE" id="PS51987">
    <property type="entry name" value="GS_CATALYTIC"/>
    <property type="match status" value="1"/>
</dbReference>
<dbReference type="SUPFAM" id="SSF54368">
    <property type="entry name" value="Glutamine synthetase, N-terminal domain"/>
    <property type="match status" value="1"/>
</dbReference>
<dbReference type="RefSeq" id="WP_083351819.1">
    <property type="nucleotide sequence ID" value="NZ_FNBL01000008.1"/>
</dbReference>
<name>A0A1G7PG31_9RHOB</name>
<accession>A0A1G7PG31</accession>
<dbReference type="GO" id="GO:0006542">
    <property type="term" value="P:glutamine biosynthetic process"/>
    <property type="evidence" value="ECO:0007669"/>
    <property type="project" value="InterPro"/>
</dbReference>
<dbReference type="AlphaFoldDB" id="A0A1G7PG31"/>
<dbReference type="Gene3D" id="3.30.590.10">
    <property type="entry name" value="Glutamine synthetase/guanido kinase, catalytic domain"/>
    <property type="match status" value="1"/>
</dbReference>
<organism evidence="6 7">
    <name type="scientific">Celeribacter baekdonensis</name>
    <dbReference type="NCBI Taxonomy" id="875171"/>
    <lineage>
        <taxon>Bacteria</taxon>
        <taxon>Pseudomonadati</taxon>
        <taxon>Pseudomonadota</taxon>
        <taxon>Alphaproteobacteria</taxon>
        <taxon>Rhodobacterales</taxon>
        <taxon>Roseobacteraceae</taxon>
        <taxon>Celeribacter</taxon>
    </lineage>
</organism>
<sequence>MTSAQTGSVTASEQAELWRSENPEIETIFACICDLNGVMRGKRVPVDQLDKILEGGLRMPLSLLSMDIWGEDIEGNELVFDTGDADGLCDFTGRDLSPVDWISRPAAFAQLWMRQEDGSVFPGDPRRALDTITARFKALGLTPVVATELEFYVVDPSEAAPQPPCSPVTGKRLDSDGALSLDELEHFDAFLNEIYDGCKAQGIPADAAISENGAGQFEINFMHVADPLKAADDAVLFKRLVHGIARKHGFAATFMAKPYGDRSGSGMHVHFSLVDEEGNNVFDDGGNDGTEVMRQAVAGLLETMQENALVFAPHENSFRRLLPGAHAPSTVSWGYENRTASIRIPGGSHKARRIEHRVAGADANPYLVLCSILGGALLGIENKWVPSAPIVGDAYSQDLLHLPYDWASAIEAFSRGRHVEDIYSKRLKRMFVQCKQQELRRFARHVTDFEYHSYLEAV</sequence>